<reference evidence="1" key="1">
    <citation type="journal article" date="2020" name="mSystems">
        <title>Genome- and Community-Level Interaction Insights into Carbon Utilization and Element Cycling Functions of Hydrothermarchaeota in Hydrothermal Sediment.</title>
        <authorList>
            <person name="Zhou Z."/>
            <person name="Liu Y."/>
            <person name="Xu W."/>
            <person name="Pan J."/>
            <person name="Luo Z.H."/>
            <person name="Li M."/>
        </authorList>
    </citation>
    <scope>NUCLEOTIDE SEQUENCE [LARGE SCALE GENOMIC DNA]</scope>
    <source>
        <strain evidence="1">SpSt-110</strain>
    </source>
</reference>
<evidence type="ECO:0000313" key="1">
    <source>
        <dbReference type="EMBL" id="HHP68187.1"/>
    </source>
</evidence>
<dbReference type="AlphaFoldDB" id="A0A7J3XZS6"/>
<organism evidence="1">
    <name type="scientific">Thermogladius calderae</name>
    <dbReference type="NCBI Taxonomy" id="1200300"/>
    <lineage>
        <taxon>Archaea</taxon>
        <taxon>Thermoproteota</taxon>
        <taxon>Thermoprotei</taxon>
        <taxon>Desulfurococcales</taxon>
        <taxon>Desulfurococcaceae</taxon>
        <taxon>Thermogladius</taxon>
    </lineage>
</organism>
<sequence>MRLIITYGRDDESLMIKSIVEFAVGIAREKYGVPIEVYEVQLEGIKGVRVELEGNGEVHLEEAPSLNDLVEALVVAGSLLKSSTPYIGGETLATG</sequence>
<dbReference type="EMBL" id="DRYK01000066">
    <property type="protein sequence ID" value="HHP68187.1"/>
    <property type="molecule type" value="Genomic_DNA"/>
</dbReference>
<proteinExistence type="predicted"/>
<accession>A0A7J3XZS6</accession>
<protein>
    <submittedName>
        <fullName evidence="1">Uncharacterized protein</fullName>
    </submittedName>
</protein>
<name>A0A7J3XZS6_9CREN</name>
<comment type="caution">
    <text evidence="1">The sequence shown here is derived from an EMBL/GenBank/DDBJ whole genome shotgun (WGS) entry which is preliminary data.</text>
</comment>
<gene>
    <name evidence="1" type="ORF">ENM60_05325</name>
</gene>